<dbReference type="AlphaFoldDB" id="A0A6N7KZV2"/>
<dbReference type="Gene3D" id="2.40.10.10">
    <property type="entry name" value="Trypsin-like serine proteases"/>
    <property type="match status" value="1"/>
</dbReference>
<dbReference type="InterPro" id="IPR043504">
    <property type="entry name" value="Peptidase_S1_PA_chymotrypsin"/>
</dbReference>
<evidence type="ECO:0000256" key="1">
    <source>
        <dbReference type="SAM" id="SignalP"/>
    </source>
</evidence>
<dbReference type="OrthoDB" id="3275941at2"/>
<dbReference type="InterPro" id="IPR001314">
    <property type="entry name" value="Peptidase_S1A"/>
</dbReference>
<dbReference type="Proteomes" id="UP000450000">
    <property type="component" value="Unassembled WGS sequence"/>
</dbReference>
<dbReference type="SUPFAM" id="SSF50494">
    <property type="entry name" value="Trypsin-like serine proteases"/>
    <property type="match status" value="1"/>
</dbReference>
<dbReference type="GO" id="GO:0006508">
    <property type="term" value="P:proteolysis"/>
    <property type="evidence" value="ECO:0007669"/>
    <property type="project" value="InterPro"/>
</dbReference>
<evidence type="ECO:0000313" key="4">
    <source>
        <dbReference type="Proteomes" id="UP000450000"/>
    </source>
</evidence>
<reference evidence="3 4" key="1">
    <citation type="submission" date="2019-09" db="EMBL/GenBank/DDBJ databases">
        <title>Genome Sequences of Streptomyces kaniharaensis ATCC 21070.</title>
        <authorList>
            <person name="Zhu W."/>
            <person name="De Crecy-Lagard V."/>
            <person name="Richards N.G."/>
        </authorList>
    </citation>
    <scope>NUCLEOTIDE SEQUENCE [LARGE SCALE GENOMIC DNA]</scope>
    <source>
        <strain evidence="3 4">SF-557</strain>
    </source>
</reference>
<dbReference type="RefSeq" id="WP_153467113.1">
    <property type="nucleotide sequence ID" value="NZ_WBOF01000002.1"/>
</dbReference>
<dbReference type="PRINTS" id="PR00722">
    <property type="entry name" value="CHYMOTRYPSIN"/>
</dbReference>
<dbReference type="PROSITE" id="PS50240">
    <property type="entry name" value="TRYPSIN_DOM"/>
    <property type="match status" value="1"/>
</dbReference>
<sequence length="785" mass="80231">MASRISRWMLAGTVVAASVVLAPPSLAAADAAPVVNSTAPFAVEDGAYPGAAQILRDLGITLTSGDAHINLASCDSSYQIKIWTAVTQANSYGNVVCFTAPYTTGRLAMSIPDVFAVQTYNGVAVAATLTTGSVTTKLDVPANKWVPSGRGKDPNADPTTMLELHVTANASGLSGPPAAATDPALPAVADPFEGTARIDIGGKRICSGTLVDPSWLLTAASCFTDHPEQGIAVPAGAPADPTTATFARSTAANPPLPSTFTVTELVPRTDRDLVLAHLAAPVPGIAPVPVTGKAPSAGEMLDAGGFGRTETEWAHDRRNERHSTVGTVATTGLDTTPTNTTPATPAPGVPAGGIGVHDGPVCKGATGGPLLRTLGSGRRELAAVTSRSWQNGCLGSEETTRTGAYDSRVDDLAPWLQQYGVYAASGYTPVPPTRVLDTRDAGGSRTWAPNQGGGEKVLNLGPSGTGQFKLPQGATAVVLNVTVVSPSHGGFLTVEPNDTAHPTVSSVNFAAGQTIANLVTAPVGPDGRIVLWTNVDDFDVLVDVAGYYSPASPNKFAPSGPVRLLDTRNSDGALGQGSTVDVQITGRNGVPTDATAAVVNLTTTGSTVGGFFAAYPTGSTRPATSNINFGAGDTLSNQAVVPIGKDGKITVFNFAGSAHAIVDLAGYYGPSGTDLYHPAGPSRLLDTRSDSILGPGQVVSTSGFPYGADAVVLNVTTTQSDQGGYFTLYPHGIDRPLVSNLNFGPGQTLSNHATVPLGQNQLVDLANLGGHSHAVVDLFGYFTKN</sequence>
<dbReference type="InterPro" id="IPR001254">
    <property type="entry name" value="Trypsin_dom"/>
</dbReference>
<organism evidence="3 4">
    <name type="scientific">Streptomyces kaniharaensis</name>
    <dbReference type="NCBI Taxonomy" id="212423"/>
    <lineage>
        <taxon>Bacteria</taxon>
        <taxon>Bacillati</taxon>
        <taxon>Actinomycetota</taxon>
        <taxon>Actinomycetes</taxon>
        <taxon>Kitasatosporales</taxon>
        <taxon>Streptomycetaceae</taxon>
        <taxon>Streptomyces</taxon>
    </lineage>
</organism>
<evidence type="ECO:0000259" key="2">
    <source>
        <dbReference type="PROSITE" id="PS50240"/>
    </source>
</evidence>
<protein>
    <submittedName>
        <fullName evidence="3">S1 family peptidase</fullName>
    </submittedName>
</protein>
<keyword evidence="1" id="KW-0732">Signal</keyword>
<keyword evidence="4" id="KW-1185">Reference proteome</keyword>
<feature type="signal peptide" evidence="1">
    <location>
        <begin position="1"/>
        <end position="27"/>
    </location>
</feature>
<evidence type="ECO:0000313" key="3">
    <source>
        <dbReference type="EMBL" id="MQS16355.1"/>
    </source>
</evidence>
<dbReference type="SMART" id="SM00020">
    <property type="entry name" value="Tryp_SPc"/>
    <property type="match status" value="1"/>
</dbReference>
<dbReference type="InterPro" id="IPR009003">
    <property type="entry name" value="Peptidase_S1_PA"/>
</dbReference>
<proteinExistence type="predicted"/>
<comment type="caution">
    <text evidence="3">The sequence shown here is derived from an EMBL/GenBank/DDBJ whole genome shotgun (WGS) entry which is preliminary data.</text>
</comment>
<dbReference type="GO" id="GO:0004252">
    <property type="term" value="F:serine-type endopeptidase activity"/>
    <property type="evidence" value="ECO:0007669"/>
    <property type="project" value="InterPro"/>
</dbReference>
<dbReference type="EMBL" id="WBOF01000002">
    <property type="protein sequence ID" value="MQS16355.1"/>
    <property type="molecule type" value="Genomic_DNA"/>
</dbReference>
<dbReference type="Pfam" id="PF00089">
    <property type="entry name" value="Trypsin"/>
    <property type="match status" value="1"/>
</dbReference>
<feature type="domain" description="Peptidase S1" evidence="2">
    <location>
        <begin position="191"/>
        <end position="421"/>
    </location>
</feature>
<feature type="chain" id="PRO_5026742867" evidence="1">
    <location>
        <begin position="28"/>
        <end position="785"/>
    </location>
</feature>
<gene>
    <name evidence="3" type="ORF">F7Q99_30140</name>
</gene>
<name>A0A6N7KZV2_9ACTN</name>
<accession>A0A6N7KZV2</accession>